<evidence type="ECO:0000313" key="3">
    <source>
        <dbReference type="EMBL" id="KAF5379476.1"/>
    </source>
</evidence>
<evidence type="ECO:0000256" key="1">
    <source>
        <dbReference type="SAM" id="MobiDB-lite"/>
    </source>
</evidence>
<comment type="caution">
    <text evidence="3">The sequence shown here is derived from an EMBL/GenBank/DDBJ whole genome shotgun (WGS) entry which is preliminary data.</text>
</comment>
<accession>A0A8H5M3L9</accession>
<reference evidence="3 4" key="1">
    <citation type="journal article" date="2020" name="ISME J.">
        <title>Uncovering the hidden diversity of litter-decomposition mechanisms in mushroom-forming fungi.</title>
        <authorList>
            <person name="Floudas D."/>
            <person name="Bentzer J."/>
            <person name="Ahren D."/>
            <person name="Johansson T."/>
            <person name="Persson P."/>
            <person name="Tunlid A."/>
        </authorList>
    </citation>
    <scope>NUCLEOTIDE SEQUENCE [LARGE SCALE GENOMIC DNA]</scope>
    <source>
        <strain evidence="3 4">CBS 661.87</strain>
    </source>
</reference>
<evidence type="ECO:0000256" key="2">
    <source>
        <dbReference type="SAM" id="Phobius"/>
    </source>
</evidence>
<protein>
    <submittedName>
        <fullName evidence="3">Uncharacterized protein</fullName>
    </submittedName>
</protein>
<sequence length="223" mass="24422">MAQNTTKPPSFISSLLQTVSNHLKPHRAEALQRIRVNAFCFLLVIIFTNLLPLPTLQGALRVVLSSNRPERWAADWPYRWFCIAEAVYAVKYPRAPLPPTPARPKTLFDDAPGKRAFKILSPNSSPQPQKAFSMSQSASFSTTASPSRYATSPLSTPSRVIHYPSVLPGASTNTQASSTSSMPFHATPSPVVSAYRGKHSSSVGRALDESFLGRMPPLELDDE</sequence>
<keyword evidence="4" id="KW-1185">Reference proteome</keyword>
<feature type="compositionally biased region" description="Low complexity" evidence="1">
    <location>
        <begin position="170"/>
        <end position="181"/>
    </location>
</feature>
<keyword evidence="2" id="KW-1133">Transmembrane helix</keyword>
<proteinExistence type="predicted"/>
<gene>
    <name evidence="3" type="ORF">D9615_006650</name>
</gene>
<dbReference type="OrthoDB" id="3248709at2759"/>
<dbReference type="AlphaFoldDB" id="A0A8H5M3L9"/>
<organism evidence="3 4">
    <name type="scientific">Tricholomella constricta</name>
    <dbReference type="NCBI Taxonomy" id="117010"/>
    <lineage>
        <taxon>Eukaryota</taxon>
        <taxon>Fungi</taxon>
        <taxon>Dikarya</taxon>
        <taxon>Basidiomycota</taxon>
        <taxon>Agaricomycotina</taxon>
        <taxon>Agaricomycetes</taxon>
        <taxon>Agaricomycetidae</taxon>
        <taxon>Agaricales</taxon>
        <taxon>Tricholomatineae</taxon>
        <taxon>Lyophyllaceae</taxon>
        <taxon>Tricholomella</taxon>
    </lineage>
</organism>
<dbReference type="EMBL" id="JAACJP010000016">
    <property type="protein sequence ID" value="KAF5379476.1"/>
    <property type="molecule type" value="Genomic_DNA"/>
</dbReference>
<name>A0A8H5M3L9_9AGAR</name>
<feature type="region of interest" description="Disordered" evidence="1">
    <location>
        <begin position="165"/>
        <end position="223"/>
    </location>
</feature>
<keyword evidence="2" id="KW-0812">Transmembrane</keyword>
<evidence type="ECO:0000313" key="4">
    <source>
        <dbReference type="Proteomes" id="UP000565441"/>
    </source>
</evidence>
<keyword evidence="2" id="KW-0472">Membrane</keyword>
<feature type="transmembrane region" description="Helical" evidence="2">
    <location>
        <begin position="34"/>
        <end position="53"/>
    </location>
</feature>
<dbReference type="Proteomes" id="UP000565441">
    <property type="component" value="Unassembled WGS sequence"/>
</dbReference>